<dbReference type="GO" id="GO:0043527">
    <property type="term" value="C:tRNA methyltransferase complex"/>
    <property type="evidence" value="ECO:0007669"/>
    <property type="project" value="UniProtKB-ARBA"/>
</dbReference>
<dbReference type="PANTHER" id="PTHR14911:SF13">
    <property type="entry name" value="TRNA (GUANINE(6)-N2)-METHYLTRANSFERASE THUMP3"/>
    <property type="match status" value="1"/>
</dbReference>
<dbReference type="GO" id="GO:0030488">
    <property type="term" value="P:tRNA methylation"/>
    <property type="evidence" value="ECO:0007669"/>
    <property type="project" value="TreeGrafter"/>
</dbReference>
<dbReference type="Gene3D" id="3.30.2130.30">
    <property type="match status" value="1"/>
</dbReference>
<gene>
    <name evidence="2" type="primary">THUMPD3</name>
    <name evidence="2" type="ORF">g.18482</name>
</gene>
<feature type="domain" description="Ribosomal RNA large subunit methyltransferase K/L-like methyltransferase" evidence="1">
    <location>
        <begin position="247"/>
        <end position="401"/>
    </location>
</feature>
<evidence type="ECO:0000313" key="2">
    <source>
        <dbReference type="EMBL" id="JAG72086.1"/>
    </source>
</evidence>
<dbReference type="GO" id="GO:0016423">
    <property type="term" value="F:tRNA (guanine) methyltransferase activity"/>
    <property type="evidence" value="ECO:0007669"/>
    <property type="project" value="TreeGrafter"/>
</dbReference>
<dbReference type="AlphaFoldDB" id="A0A0C9QFZ4"/>
<sequence>MSEENQSDLERLFDISTNDDGLLTVQTTVDTGFEWQAIDECKDKISPHLRVVKDRGKIFFNVNLNDFFKVKKLRSVDNIYVIASVNHFVFDAENKDSNLQTFKESVGNCCQLKKCLNAWKEVTGFPGKLYPTIDEYQRAVEIYKVKKEQNTINVDEKNAGTKRRGCNPAFGNEEDVLSFRVTCERTGTHNFDSSQVAYVIGGEMQDQYHWIVDLTSYQLEVLCKITHGQMIMGLRVTPESLHRRNIKYFGPTTLRATIAYNLLSLADPKPGDIIVDPMCGGGSIPIEGALEFNHSFIVGGDNHEKAVNRSRLNFEALEVPCKSDLMRWDVTQLPFKNSCIDAFVTDMPFGKRMGSMTDNRVLYKKYILELARVTRLKHGQLVLLTYDRRSMAGALQVAKNVFKLKKMLGVSMGGLNAAVYVLKRTNLTYEQFKQSSDNSGKSS</sequence>
<protein>
    <submittedName>
        <fullName evidence="2">THUMPD3 protein</fullName>
    </submittedName>
</protein>
<dbReference type="Gene3D" id="3.40.50.150">
    <property type="entry name" value="Vaccinia Virus protein VP39"/>
    <property type="match status" value="1"/>
</dbReference>
<accession>A0A0C9QFZ4</accession>
<dbReference type="PANTHER" id="PTHR14911">
    <property type="entry name" value="THUMP DOMAIN-CONTAINING"/>
    <property type="match status" value="1"/>
</dbReference>
<dbReference type="InterPro" id="IPR000241">
    <property type="entry name" value="RlmKL-like_Mtase"/>
</dbReference>
<dbReference type="FunFam" id="3.40.50.150:FF:000073">
    <property type="entry name" value="THUMP domain containing 3"/>
    <property type="match status" value="1"/>
</dbReference>
<name>A0A0C9QFZ4_9HYME</name>
<dbReference type="CDD" id="cd11715">
    <property type="entry name" value="THUMP_AdoMetMT"/>
    <property type="match status" value="1"/>
</dbReference>
<evidence type="ECO:0000259" key="1">
    <source>
        <dbReference type="Pfam" id="PF01170"/>
    </source>
</evidence>
<proteinExistence type="predicted"/>
<reference evidence="2" key="1">
    <citation type="submission" date="2015-01" db="EMBL/GenBank/DDBJ databases">
        <title>Transcriptome Assembly of Fopius arisanus.</title>
        <authorList>
            <person name="Geib S."/>
        </authorList>
    </citation>
    <scope>NUCLEOTIDE SEQUENCE</scope>
</reference>
<dbReference type="Pfam" id="PF01170">
    <property type="entry name" value="UPF0020"/>
    <property type="match status" value="1"/>
</dbReference>
<dbReference type="SUPFAM" id="SSF143437">
    <property type="entry name" value="THUMP domain-like"/>
    <property type="match status" value="1"/>
</dbReference>
<organism evidence="2">
    <name type="scientific">Fopius arisanus</name>
    <dbReference type="NCBI Taxonomy" id="64838"/>
    <lineage>
        <taxon>Eukaryota</taxon>
        <taxon>Metazoa</taxon>
        <taxon>Ecdysozoa</taxon>
        <taxon>Arthropoda</taxon>
        <taxon>Hexapoda</taxon>
        <taxon>Insecta</taxon>
        <taxon>Pterygota</taxon>
        <taxon>Neoptera</taxon>
        <taxon>Endopterygota</taxon>
        <taxon>Hymenoptera</taxon>
        <taxon>Apocrita</taxon>
        <taxon>Ichneumonoidea</taxon>
        <taxon>Braconidae</taxon>
        <taxon>Opiinae</taxon>
        <taxon>Fopius</taxon>
    </lineage>
</organism>
<dbReference type="InterPro" id="IPR029063">
    <property type="entry name" value="SAM-dependent_MTases_sf"/>
</dbReference>
<dbReference type="SUPFAM" id="SSF53335">
    <property type="entry name" value="S-adenosyl-L-methionine-dependent methyltransferases"/>
    <property type="match status" value="1"/>
</dbReference>
<dbReference type="EMBL" id="GBYB01002319">
    <property type="protein sequence ID" value="JAG72086.1"/>
    <property type="molecule type" value="Transcribed_RNA"/>
</dbReference>